<dbReference type="EMBL" id="JTDF01001277">
    <property type="protein sequence ID" value="KAF8570254.1"/>
    <property type="molecule type" value="Genomic_DNA"/>
</dbReference>
<feature type="region of interest" description="Disordered" evidence="1">
    <location>
        <begin position="141"/>
        <end position="160"/>
    </location>
</feature>
<reference evidence="2 3" key="1">
    <citation type="submission" date="2019-07" db="EMBL/GenBank/DDBJ databases">
        <title>Annotation for the trematode Paragonimus westermani.</title>
        <authorList>
            <person name="Choi Y.-J."/>
        </authorList>
    </citation>
    <scope>NUCLEOTIDE SEQUENCE [LARGE SCALE GENOMIC DNA]</scope>
    <source>
        <strain evidence="2">180907_Pwestermani</strain>
    </source>
</reference>
<feature type="compositionally biased region" description="Basic residues" evidence="1">
    <location>
        <begin position="236"/>
        <end position="247"/>
    </location>
</feature>
<dbReference type="OrthoDB" id="10337789at2759"/>
<gene>
    <name evidence="2" type="ORF">P879_02754</name>
</gene>
<feature type="region of interest" description="Disordered" evidence="1">
    <location>
        <begin position="1"/>
        <end position="22"/>
    </location>
</feature>
<feature type="compositionally biased region" description="Polar residues" evidence="1">
    <location>
        <begin position="1"/>
        <end position="17"/>
    </location>
</feature>
<evidence type="ECO:0000313" key="2">
    <source>
        <dbReference type="EMBL" id="KAF8570254.1"/>
    </source>
</evidence>
<sequence>MHNPCRSPSNPELQATLDQPDPQPLLKAVGSDQCLVKSNQLNLLEHLLNHHEPDPTIHSVNRLIFPPDRGTHFARLDGDAVEDFALLDVSDRDSPIQYIARDNQLVEELFFQSSDPKDPPVVTVTRYNPRFQQSVPTEQKDLDIPFSPRGRQSGLTDFRPGSEGSVLRGANLFVCDLQVTLDCLRALRAAEERQLIASDHRSGPNVVNLNSQVVLNKTVRPQTNWTSPSPPPKSRSSSRSRTKRVRSHSASPRQRSSGRREEIRFRLDVSVPLSTAAHSHQTSLTTSLLFHRDRRSRTDQLVPEFVGKGGSRTVRFAHGASGHPVAFVELHPLDNRLTERHVRFSVFTQPPTWRPENTGTQPTPRLICLNHLVLEDVRTAVLAKKHWRSNNLVRMFVPLLSSGTEISNLEREPGASPVLHGRIELKLEPVWMSNSPRDSRLPDQTHPVIPPPALNGQTRRHIVENIAKVCENL</sequence>
<feature type="region of interest" description="Disordered" evidence="1">
    <location>
        <begin position="219"/>
        <end position="262"/>
    </location>
</feature>
<dbReference type="Proteomes" id="UP000699462">
    <property type="component" value="Unassembled WGS sequence"/>
</dbReference>
<keyword evidence="3" id="KW-1185">Reference proteome</keyword>
<evidence type="ECO:0000313" key="3">
    <source>
        <dbReference type="Proteomes" id="UP000699462"/>
    </source>
</evidence>
<proteinExistence type="predicted"/>
<protein>
    <submittedName>
        <fullName evidence="2">Uncharacterized protein</fullName>
    </submittedName>
</protein>
<dbReference type="AlphaFoldDB" id="A0A8T0DT05"/>
<evidence type="ECO:0000256" key="1">
    <source>
        <dbReference type="SAM" id="MobiDB-lite"/>
    </source>
</evidence>
<organism evidence="2 3">
    <name type="scientific">Paragonimus westermani</name>
    <dbReference type="NCBI Taxonomy" id="34504"/>
    <lineage>
        <taxon>Eukaryota</taxon>
        <taxon>Metazoa</taxon>
        <taxon>Spiralia</taxon>
        <taxon>Lophotrochozoa</taxon>
        <taxon>Platyhelminthes</taxon>
        <taxon>Trematoda</taxon>
        <taxon>Digenea</taxon>
        <taxon>Plagiorchiida</taxon>
        <taxon>Troglotremata</taxon>
        <taxon>Troglotrematidae</taxon>
        <taxon>Paragonimus</taxon>
    </lineage>
</organism>
<name>A0A8T0DT05_9TREM</name>
<accession>A0A8T0DT05</accession>
<comment type="caution">
    <text evidence="2">The sequence shown here is derived from an EMBL/GenBank/DDBJ whole genome shotgun (WGS) entry which is preliminary data.</text>
</comment>